<keyword evidence="1" id="KW-0347">Helicase</keyword>
<comment type="cofactor">
    <cofactor evidence="1">
        <name>Mg(2+)</name>
        <dbReference type="ChEBI" id="CHEBI:18420"/>
    </cofactor>
</comment>
<organism evidence="3">
    <name type="scientific">Aplanochytrium stocchinoi</name>
    <dbReference type="NCBI Taxonomy" id="215587"/>
    <lineage>
        <taxon>Eukaryota</taxon>
        <taxon>Sar</taxon>
        <taxon>Stramenopiles</taxon>
        <taxon>Bigyra</taxon>
        <taxon>Labyrinthulomycetes</taxon>
        <taxon>Thraustochytrida</taxon>
        <taxon>Thraustochytriidae</taxon>
        <taxon>Aplanochytrium</taxon>
    </lineage>
</organism>
<dbReference type="SMART" id="SM00382">
    <property type="entry name" value="AAA"/>
    <property type="match status" value="1"/>
</dbReference>
<dbReference type="GO" id="GO:0006310">
    <property type="term" value="P:DNA recombination"/>
    <property type="evidence" value="ECO:0007669"/>
    <property type="project" value="UniProtKB-KW"/>
</dbReference>
<protein>
    <recommendedName>
        <fullName evidence="1">ATP-dependent DNA helicase</fullName>
        <ecNumber evidence="1">5.6.2.3</ecNumber>
    </recommendedName>
</protein>
<dbReference type="SUPFAM" id="SSF52540">
    <property type="entry name" value="P-loop containing nucleoside triphosphate hydrolases"/>
    <property type="match status" value="2"/>
</dbReference>
<dbReference type="InterPro" id="IPR051055">
    <property type="entry name" value="PIF1_helicase"/>
</dbReference>
<evidence type="ECO:0000259" key="2">
    <source>
        <dbReference type="SMART" id="SM00382"/>
    </source>
</evidence>
<dbReference type="Gene3D" id="3.40.50.300">
    <property type="entry name" value="P-loop containing nucleotide triphosphate hydrolases"/>
    <property type="match status" value="1"/>
</dbReference>
<dbReference type="PANTHER" id="PTHR47642:SF7">
    <property type="entry name" value="ATP-DEPENDENT DNA HELICASE PIF1"/>
    <property type="match status" value="1"/>
</dbReference>
<evidence type="ECO:0000313" key="3">
    <source>
        <dbReference type="EMBL" id="CAE0430493.1"/>
    </source>
</evidence>
<proteinExistence type="inferred from homology"/>
<dbReference type="GO" id="GO:0043139">
    <property type="term" value="F:5'-3' DNA helicase activity"/>
    <property type="evidence" value="ECO:0007669"/>
    <property type="project" value="UniProtKB-EC"/>
</dbReference>
<comment type="catalytic activity">
    <reaction evidence="1">
        <text>ATP + H2O = ADP + phosphate + H(+)</text>
        <dbReference type="Rhea" id="RHEA:13065"/>
        <dbReference type="ChEBI" id="CHEBI:15377"/>
        <dbReference type="ChEBI" id="CHEBI:15378"/>
        <dbReference type="ChEBI" id="CHEBI:30616"/>
        <dbReference type="ChEBI" id="CHEBI:43474"/>
        <dbReference type="ChEBI" id="CHEBI:456216"/>
        <dbReference type="EC" id="5.6.2.3"/>
    </reaction>
</comment>
<dbReference type="GO" id="GO:0016787">
    <property type="term" value="F:hydrolase activity"/>
    <property type="evidence" value="ECO:0007669"/>
    <property type="project" value="UniProtKB-KW"/>
</dbReference>
<dbReference type="InterPro" id="IPR010285">
    <property type="entry name" value="DNA_helicase_pif1-like_DEAD"/>
</dbReference>
<dbReference type="AlphaFoldDB" id="A0A7S3PEZ3"/>
<dbReference type="EC" id="5.6.2.3" evidence="1"/>
<sequence length="415" mass="46324">MSRSLSDEQRRILNAVLQGDNVFYTGNAGTGKTYLLLKIISKLKSKFGKHEVAVTASTGLAAISIGGSTIHSFAGIGLAKGTKQDIALAVRANSKARKRWSKCKVLIIDEISQLSAEVFQILEFVARKIRPFHKTKSKLFFGGIQVIVVGDFGQIPPVGLGKHVHYCFDSELWVELFHEKGHHFVLTKIFRQNEARFLAALNECRKAYPNDEAIEFFQNLDGSNQEITLPFDGVEIVTTNSKADKINTKHLDTLISDKGMENHTYEAVDEGKPAFVKMFTKESNIPEKVQVAIGSKVILIKNVDGLANGLQGVVVDFQNGVDENGEKIKEKYPVVEFKKSFKLKKPFRKLMQPVEWFVTLDDEVLASRVQLPLRLGWAITAHRSQVSSRAKFNKCSDLITPLYLFLGDGTIVRAR</sequence>
<dbReference type="CDD" id="cd18037">
    <property type="entry name" value="DEXSc_Pif1_like"/>
    <property type="match status" value="1"/>
</dbReference>
<keyword evidence="1" id="KW-0378">Hydrolase</keyword>
<dbReference type="InterPro" id="IPR003593">
    <property type="entry name" value="AAA+_ATPase"/>
</dbReference>
<dbReference type="InterPro" id="IPR027417">
    <property type="entry name" value="P-loop_NTPase"/>
</dbReference>
<keyword evidence="1" id="KW-0547">Nucleotide-binding</keyword>
<gene>
    <name evidence="3" type="ORF">ASTO00021_LOCUS838</name>
</gene>
<dbReference type="PANTHER" id="PTHR47642">
    <property type="entry name" value="ATP-DEPENDENT DNA HELICASE"/>
    <property type="match status" value="1"/>
</dbReference>
<keyword evidence="1" id="KW-0233">DNA recombination</keyword>
<keyword evidence="1" id="KW-0067">ATP-binding</keyword>
<dbReference type="GO" id="GO:0006281">
    <property type="term" value="P:DNA repair"/>
    <property type="evidence" value="ECO:0007669"/>
    <property type="project" value="UniProtKB-KW"/>
</dbReference>
<accession>A0A7S3PEZ3</accession>
<comment type="similarity">
    <text evidence="1">Belongs to the helicase family.</text>
</comment>
<keyword evidence="1" id="KW-0234">DNA repair</keyword>
<dbReference type="GO" id="GO:0005524">
    <property type="term" value="F:ATP binding"/>
    <property type="evidence" value="ECO:0007669"/>
    <property type="project" value="UniProtKB-KW"/>
</dbReference>
<dbReference type="EMBL" id="HBIN01001428">
    <property type="protein sequence ID" value="CAE0430493.1"/>
    <property type="molecule type" value="Transcribed_RNA"/>
</dbReference>
<dbReference type="GO" id="GO:0000723">
    <property type="term" value="P:telomere maintenance"/>
    <property type="evidence" value="ECO:0007669"/>
    <property type="project" value="InterPro"/>
</dbReference>
<name>A0A7S3PEZ3_9STRA</name>
<keyword evidence="1" id="KW-0227">DNA damage</keyword>
<feature type="domain" description="AAA+ ATPase" evidence="2">
    <location>
        <begin position="18"/>
        <end position="178"/>
    </location>
</feature>
<reference evidence="3" key="1">
    <citation type="submission" date="2021-01" db="EMBL/GenBank/DDBJ databases">
        <authorList>
            <person name="Corre E."/>
            <person name="Pelletier E."/>
            <person name="Niang G."/>
            <person name="Scheremetjew M."/>
            <person name="Finn R."/>
            <person name="Kale V."/>
            <person name="Holt S."/>
            <person name="Cochrane G."/>
            <person name="Meng A."/>
            <person name="Brown T."/>
            <person name="Cohen L."/>
        </authorList>
    </citation>
    <scope>NUCLEOTIDE SEQUENCE</scope>
    <source>
        <strain evidence="3">GSBS06</strain>
    </source>
</reference>
<dbReference type="Pfam" id="PF05970">
    <property type="entry name" value="PIF1"/>
    <property type="match status" value="1"/>
</dbReference>
<evidence type="ECO:0000256" key="1">
    <source>
        <dbReference type="RuleBase" id="RU363044"/>
    </source>
</evidence>